<comment type="caution">
    <text evidence="1">The sequence shown here is derived from an EMBL/GenBank/DDBJ whole genome shotgun (WGS) entry which is preliminary data.</text>
</comment>
<name>A0AAN8TI58_SOLBU</name>
<accession>A0AAN8TI58</accession>
<sequence length="89" mass="10571">MEEFEQQKISVSLPSLRLEYDVFLSFRGGTREKITKTLYDALDSKGIRVFRDSEELSLTANLCMKFLIFLNRFYIFINYVKITISHDYN</sequence>
<evidence type="ECO:0000313" key="2">
    <source>
        <dbReference type="Proteomes" id="UP001371456"/>
    </source>
</evidence>
<proteinExistence type="predicted"/>
<gene>
    <name evidence="1" type="ORF">RDI58_012727</name>
</gene>
<dbReference type="Proteomes" id="UP001371456">
    <property type="component" value="Unassembled WGS sequence"/>
</dbReference>
<keyword evidence="2" id="KW-1185">Reference proteome</keyword>
<dbReference type="Gene3D" id="3.40.50.10140">
    <property type="entry name" value="Toll/interleukin-1 receptor homology (TIR) domain"/>
    <property type="match status" value="1"/>
</dbReference>
<reference evidence="1 2" key="1">
    <citation type="submission" date="2024-02" db="EMBL/GenBank/DDBJ databases">
        <title>de novo genome assembly of Solanum bulbocastanum strain 11H21.</title>
        <authorList>
            <person name="Hosaka A.J."/>
        </authorList>
    </citation>
    <scope>NUCLEOTIDE SEQUENCE [LARGE SCALE GENOMIC DNA]</scope>
    <source>
        <tissue evidence="1">Young leaves</tissue>
    </source>
</reference>
<dbReference type="AlphaFoldDB" id="A0AAN8TI58"/>
<evidence type="ECO:0000313" key="1">
    <source>
        <dbReference type="EMBL" id="KAK6788928.1"/>
    </source>
</evidence>
<organism evidence="1 2">
    <name type="scientific">Solanum bulbocastanum</name>
    <name type="common">Wild potato</name>
    <dbReference type="NCBI Taxonomy" id="147425"/>
    <lineage>
        <taxon>Eukaryota</taxon>
        <taxon>Viridiplantae</taxon>
        <taxon>Streptophyta</taxon>
        <taxon>Embryophyta</taxon>
        <taxon>Tracheophyta</taxon>
        <taxon>Spermatophyta</taxon>
        <taxon>Magnoliopsida</taxon>
        <taxon>eudicotyledons</taxon>
        <taxon>Gunneridae</taxon>
        <taxon>Pentapetalae</taxon>
        <taxon>asterids</taxon>
        <taxon>lamiids</taxon>
        <taxon>Solanales</taxon>
        <taxon>Solanaceae</taxon>
        <taxon>Solanoideae</taxon>
        <taxon>Solaneae</taxon>
        <taxon>Solanum</taxon>
    </lineage>
</organism>
<dbReference type="EMBL" id="JBANQN010000005">
    <property type="protein sequence ID" value="KAK6788928.1"/>
    <property type="molecule type" value="Genomic_DNA"/>
</dbReference>
<evidence type="ECO:0008006" key="3">
    <source>
        <dbReference type="Google" id="ProtNLM"/>
    </source>
</evidence>
<protein>
    <recommendedName>
        <fullName evidence="3">TIR domain-containing protein</fullName>
    </recommendedName>
</protein>
<dbReference type="SUPFAM" id="SSF52200">
    <property type="entry name" value="Toll/Interleukin receptor TIR domain"/>
    <property type="match status" value="1"/>
</dbReference>
<dbReference type="InterPro" id="IPR035897">
    <property type="entry name" value="Toll_tir_struct_dom_sf"/>
</dbReference>